<evidence type="ECO:0000256" key="3">
    <source>
        <dbReference type="ARBA" id="ARBA00023125"/>
    </source>
</evidence>
<dbReference type="Gene3D" id="1.10.10.10">
    <property type="entry name" value="Winged helix-like DNA-binding domain superfamily/Winged helix DNA-binding domain"/>
    <property type="match status" value="1"/>
</dbReference>
<dbReference type="Gene3D" id="3.40.190.290">
    <property type="match status" value="1"/>
</dbReference>
<dbReference type="PRINTS" id="PR00039">
    <property type="entry name" value="HTHLYSR"/>
</dbReference>
<evidence type="ECO:0000313" key="7">
    <source>
        <dbReference type="EMBL" id="ACL63928.1"/>
    </source>
</evidence>
<dbReference type="PANTHER" id="PTHR30126">
    <property type="entry name" value="HTH-TYPE TRANSCRIPTIONAL REGULATOR"/>
    <property type="match status" value="1"/>
</dbReference>
<name>B8JC06_ANAD2</name>
<protein>
    <submittedName>
        <fullName evidence="7">Transcriptional regulator, LysR family</fullName>
    </submittedName>
</protein>
<dbReference type="GO" id="GO:0003700">
    <property type="term" value="F:DNA-binding transcription factor activity"/>
    <property type="evidence" value="ECO:0007669"/>
    <property type="project" value="InterPro"/>
</dbReference>
<keyword evidence="2" id="KW-0805">Transcription regulation</keyword>
<feature type="region of interest" description="Disordered" evidence="5">
    <location>
        <begin position="304"/>
        <end position="325"/>
    </location>
</feature>
<dbReference type="SUPFAM" id="SSF53850">
    <property type="entry name" value="Periplasmic binding protein-like II"/>
    <property type="match status" value="1"/>
</dbReference>
<keyword evidence="3" id="KW-0238">DNA-binding</keyword>
<dbReference type="PROSITE" id="PS50931">
    <property type="entry name" value="HTH_LYSR"/>
    <property type="match status" value="1"/>
</dbReference>
<evidence type="ECO:0000256" key="2">
    <source>
        <dbReference type="ARBA" id="ARBA00023015"/>
    </source>
</evidence>
<dbReference type="Pfam" id="PF03466">
    <property type="entry name" value="LysR_substrate"/>
    <property type="match status" value="1"/>
</dbReference>
<dbReference type="GO" id="GO:0000976">
    <property type="term" value="F:transcription cis-regulatory region binding"/>
    <property type="evidence" value="ECO:0007669"/>
    <property type="project" value="TreeGrafter"/>
</dbReference>
<dbReference type="InterPro" id="IPR036390">
    <property type="entry name" value="WH_DNA-bd_sf"/>
</dbReference>
<reference evidence="7" key="1">
    <citation type="submission" date="2009-01" db="EMBL/GenBank/DDBJ databases">
        <title>Complete sequence of Anaeromyxobacter dehalogenans 2CP-1.</title>
        <authorList>
            <consortium name="US DOE Joint Genome Institute"/>
            <person name="Lucas S."/>
            <person name="Copeland A."/>
            <person name="Lapidus A."/>
            <person name="Glavina del Rio T."/>
            <person name="Dalin E."/>
            <person name="Tice H."/>
            <person name="Bruce D."/>
            <person name="Goodwin L."/>
            <person name="Pitluck S."/>
            <person name="Saunders E."/>
            <person name="Brettin T."/>
            <person name="Detter J.C."/>
            <person name="Han C."/>
            <person name="Larimer F."/>
            <person name="Land M."/>
            <person name="Hauser L."/>
            <person name="Kyrpides N."/>
            <person name="Ovchinnikova G."/>
            <person name="Beliaev A.S."/>
            <person name="Richardson P."/>
        </authorList>
    </citation>
    <scope>NUCLEOTIDE SEQUENCE</scope>
    <source>
        <strain evidence="7">2CP-1</strain>
    </source>
</reference>
<keyword evidence="8" id="KW-1185">Reference proteome</keyword>
<feature type="compositionally biased region" description="Basic residues" evidence="5">
    <location>
        <begin position="309"/>
        <end position="325"/>
    </location>
</feature>
<gene>
    <name evidence="7" type="ordered locus">A2cp1_0571</name>
</gene>
<proteinExistence type="inferred from homology"/>
<evidence type="ECO:0000259" key="6">
    <source>
        <dbReference type="PROSITE" id="PS50931"/>
    </source>
</evidence>
<organism evidence="7 8">
    <name type="scientific">Anaeromyxobacter dehalogenans (strain ATCC BAA-258 / DSM 21875 / 2CP-1)</name>
    <dbReference type="NCBI Taxonomy" id="455488"/>
    <lineage>
        <taxon>Bacteria</taxon>
        <taxon>Pseudomonadati</taxon>
        <taxon>Myxococcota</taxon>
        <taxon>Myxococcia</taxon>
        <taxon>Myxococcales</taxon>
        <taxon>Cystobacterineae</taxon>
        <taxon>Anaeromyxobacteraceae</taxon>
        <taxon>Anaeromyxobacter</taxon>
    </lineage>
</organism>
<dbReference type="KEGG" id="acp:A2cp1_0571"/>
<evidence type="ECO:0000313" key="8">
    <source>
        <dbReference type="Proteomes" id="UP000007089"/>
    </source>
</evidence>
<evidence type="ECO:0000256" key="1">
    <source>
        <dbReference type="ARBA" id="ARBA00009437"/>
    </source>
</evidence>
<dbReference type="InterPro" id="IPR005119">
    <property type="entry name" value="LysR_subst-bd"/>
</dbReference>
<accession>B8JC06</accession>
<dbReference type="InterPro" id="IPR000847">
    <property type="entry name" value="LysR_HTH_N"/>
</dbReference>
<feature type="domain" description="HTH lysR-type" evidence="6">
    <location>
        <begin position="1"/>
        <end position="57"/>
    </location>
</feature>
<evidence type="ECO:0000256" key="4">
    <source>
        <dbReference type="ARBA" id="ARBA00023163"/>
    </source>
</evidence>
<dbReference type="SUPFAM" id="SSF46785">
    <property type="entry name" value="Winged helix' DNA-binding domain"/>
    <property type="match status" value="1"/>
</dbReference>
<dbReference type="Proteomes" id="UP000007089">
    <property type="component" value="Chromosome"/>
</dbReference>
<evidence type="ECO:0000256" key="5">
    <source>
        <dbReference type="SAM" id="MobiDB-lite"/>
    </source>
</evidence>
<dbReference type="CDD" id="cd05466">
    <property type="entry name" value="PBP2_LTTR_substrate"/>
    <property type="match status" value="1"/>
</dbReference>
<dbReference type="HOGENOM" id="CLU_039613_16_2_7"/>
<comment type="similarity">
    <text evidence="1">Belongs to the LysR transcriptional regulatory family.</text>
</comment>
<dbReference type="Pfam" id="PF00126">
    <property type="entry name" value="HTH_1"/>
    <property type="match status" value="1"/>
</dbReference>
<dbReference type="PANTHER" id="PTHR30126:SF40">
    <property type="entry name" value="HTH-TYPE TRANSCRIPTIONAL REGULATOR GLTR"/>
    <property type="match status" value="1"/>
</dbReference>
<sequence length="325" mass="34957">MDREQLAAFDQVAREASFTRAAIALGLGQPAVSARIRALEDQVGGALFTRGRRVSLTALGESLLPYARRALEVLSEGLEAARLAQIGQRGRVRLGTLGSVAGGLVGPALGAFVRGHPEVECLVRAGDHERIVALLLDGLVDLGIVTWPCPEPVAAELQDVLRFHEPVLLVARPGHPVTARPDLTEGELVRLGRPMFRLRWWQAPHPLLTRLAEQAGTPVEIPMETARALALEGAGVGFFVRTYVAEDLARGTLVEVAVRDLPPVFRDTALVRRRRGGPLSPAAAALVELLRRQAAALGVLAGGRGPVSARRRSRGAAPIRRRDRR</sequence>
<keyword evidence="4" id="KW-0804">Transcription</keyword>
<dbReference type="InterPro" id="IPR036388">
    <property type="entry name" value="WH-like_DNA-bd_sf"/>
</dbReference>
<dbReference type="AlphaFoldDB" id="B8JC06"/>
<dbReference type="RefSeq" id="WP_012631975.1">
    <property type="nucleotide sequence ID" value="NC_011891.1"/>
</dbReference>
<dbReference type="EMBL" id="CP001359">
    <property type="protein sequence ID" value="ACL63928.1"/>
    <property type="molecule type" value="Genomic_DNA"/>
</dbReference>